<evidence type="ECO:0000256" key="1">
    <source>
        <dbReference type="ARBA" id="ARBA00001933"/>
    </source>
</evidence>
<dbReference type="GO" id="GO:0019346">
    <property type="term" value="P:transsulfuration"/>
    <property type="evidence" value="ECO:0007669"/>
    <property type="project" value="InterPro"/>
</dbReference>
<evidence type="ECO:0000313" key="8">
    <source>
        <dbReference type="Proteomes" id="UP000064893"/>
    </source>
</evidence>
<dbReference type="KEGG" id="blq:L21SP5_01556"/>
<dbReference type="GO" id="GO:0003961">
    <property type="term" value="F:O-acetylhomoserine aminocarboxypropyltransferase activity"/>
    <property type="evidence" value="ECO:0007669"/>
    <property type="project" value="TreeGrafter"/>
</dbReference>
<dbReference type="GO" id="GO:0030170">
    <property type="term" value="F:pyridoxal phosphate binding"/>
    <property type="evidence" value="ECO:0007669"/>
    <property type="project" value="InterPro"/>
</dbReference>
<dbReference type="FunFam" id="3.40.640.10:FF:000035">
    <property type="entry name" value="O-succinylhomoserine sulfhydrylase"/>
    <property type="match status" value="1"/>
</dbReference>
<keyword evidence="4 5" id="KW-0663">Pyridoxal phosphate</keyword>
<evidence type="ECO:0000256" key="2">
    <source>
        <dbReference type="ARBA" id="ARBA00009077"/>
    </source>
</evidence>
<feature type="modified residue" description="N6-(pyridoxal phosphate)lysine" evidence="5">
    <location>
        <position position="205"/>
    </location>
</feature>
<dbReference type="STRING" id="1307839.L21SP5_01556"/>
<dbReference type="GO" id="GO:0006535">
    <property type="term" value="P:cysteine biosynthetic process from serine"/>
    <property type="evidence" value="ECO:0007669"/>
    <property type="project" value="TreeGrafter"/>
</dbReference>
<dbReference type="EMBL" id="CP013118">
    <property type="protein sequence ID" value="ALO15202.1"/>
    <property type="molecule type" value="Genomic_DNA"/>
</dbReference>
<accession>A0A0S2HZ02</accession>
<dbReference type="Gene3D" id="3.90.1150.10">
    <property type="entry name" value="Aspartate Aminotransferase, domain 1"/>
    <property type="match status" value="1"/>
</dbReference>
<organism evidence="7 8">
    <name type="scientific">Salinivirga cyanobacteriivorans</name>
    <dbReference type="NCBI Taxonomy" id="1307839"/>
    <lineage>
        <taxon>Bacteria</taxon>
        <taxon>Pseudomonadati</taxon>
        <taxon>Bacteroidota</taxon>
        <taxon>Bacteroidia</taxon>
        <taxon>Bacteroidales</taxon>
        <taxon>Salinivirgaceae</taxon>
        <taxon>Salinivirga</taxon>
    </lineage>
</organism>
<dbReference type="PANTHER" id="PTHR43797:SF2">
    <property type="entry name" value="HOMOCYSTEINE_CYSTEINE SYNTHASE"/>
    <property type="match status" value="1"/>
</dbReference>
<keyword evidence="8" id="KW-1185">Reference proteome</keyword>
<dbReference type="PATRIC" id="fig|1307839.3.peg.1654"/>
<evidence type="ECO:0000256" key="4">
    <source>
        <dbReference type="ARBA" id="ARBA00022898"/>
    </source>
</evidence>
<dbReference type="InterPro" id="IPR006235">
    <property type="entry name" value="OAc-hSer/O-AcSer_sulfhydrylase"/>
</dbReference>
<dbReference type="GO" id="GO:0004124">
    <property type="term" value="F:cysteine synthase activity"/>
    <property type="evidence" value="ECO:0007669"/>
    <property type="project" value="TreeGrafter"/>
</dbReference>
<dbReference type="GO" id="GO:0071269">
    <property type="term" value="P:L-homocysteine biosynthetic process"/>
    <property type="evidence" value="ECO:0007669"/>
    <property type="project" value="TreeGrafter"/>
</dbReference>
<comment type="cofactor">
    <cofactor evidence="1 6">
        <name>pyridoxal 5'-phosphate</name>
        <dbReference type="ChEBI" id="CHEBI:597326"/>
    </cofactor>
</comment>
<dbReference type="Gene3D" id="3.40.640.10">
    <property type="entry name" value="Type I PLP-dependent aspartate aminotransferase-like (Major domain)"/>
    <property type="match status" value="1"/>
</dbReference>
<gene>
    <name evidence="7" type="primary">mdeA</name>
    <name evidence="7" type="ORF">L21SP5_01556</name>
</gene>
<evidence type="ECO:0000256" key="5">
    <source>
        <dbReference type="PIRSR" id="PIRSR001434-2"/>
    </source>
</evidence>
<protein>
    <submittedName>
        <fullName evidence="7">Methionine gamma-lyase</fullName>
        <ecNumber evidence="7">4.4.1.11</ecNumber>
    </submittedName>
</protein>
<dbReference type="NCBIfam" id="TIGR01326">
    <property type="entry name" value="OAH_OAS_sulfhy"/>
    <property type="match status" value="1"/>
</dbReference>
<evidence type="ECO:0000256" key="3">
    <source>
        <dbReference type="ARBA" id="ARBA00022679"/>
    </source>
</evidence>
<dbReference type="OrthoDB" id="9803729at2"/>
<proteinExistence type="inferred from homology"/>
<dbReference type="PANTHER" id="PTHR43797">
    <property type="entry name" value="HOMOCYSTEINE/CYSTEINE SYNTHASE"/>
    <property type="match status" value="1"/>
</dbReference>
<dbReference type="InterPro" id="IPR015424">
    <property type="entry name" value="PyrdxlP-dep_Trfase"/>
</dbReference>
<dbReference type="GO" id="GO:0018826">
    <property type="term" value="F:methionine gamma-lyase activity"/>
    <property type="evidence" value="ECO:0007669"/>
    <property type="project" value="UniProtKB-EC"/>
</dbReference>
<dbReference type="InterPro" id="IPR000277">
    <property type="entry name" value="Cys/Met-Metab_PyrdxlP-dep_enz"/>
</dbReference>
<evidence type="ECO:0000313" key="7">
    <source>
        <dbReference type="EMBL" id="ALO15202.1"/>
    </source>
</evidence>
<dbReference type="InterPro" id="IPR015422">
    <property type="entry name" value="PyrdxlP-dep_Trfase_small"/>
</dbReference>
<dbReference type="CDD" id="cd00614">
    <property type="entry name" value="CGS_like"/>
    <property type="match status" value="1"/>
</dbReference>
<dbReference type="Proteomes" id="UP000064893">
    <property type="component" value="Chromosome"/>
</dbReference>
<dbReference type="RefSeq" id="WP_057952681.1">
    <property type="nucleotide sequence ID" value="NZ_CP013118.1"/>
</dbReference>
<sequence length="425" mass="46587">MHFQTKQIHSGYKKDDSTGARVTPIYQSNAFYFNDSEHAKRLFSLEESGNIYSRLGNPTNAILESRIADMENGAAALAVASGHAAQLITVTTLAKQGDNIVTAPFLYGGTHNQFNVTFRNFGIDVRFTKDLGAKSFESLIDANTKAIYLETIGNPSFRIPDFEKLVEVANKYEIPVVVDNTFGAGGHFCRPIDYGVHIVLHSATKWIGGHGTSMGGIIIDGGQFDWSNERFPLLNQPSPGYHGINFSETFGELAFIARARAELLRDLGPVQSSFNSFLLLQGLETLSLRAQKQAENAKELAQYLNKHEQVKDVCYPGLENHPSHKEAQKYLDNGYGAVLSFTVNGGAKSASFIIDHLELAGHMANVGDNRTLVIQPAITTHQQLTPEQQKAAGVEAAQIRVSCGIEHSGDIINDFKNALFKLQSK</sequence>
<dbReference type="InterPro" id="IPR015421">
    <property type="entry name" value="PyrdxlP-dep_Trfase_major"/>
</dbReference>
<evidence type="ECO:0000256" key="6">
    <source>
        <dbReference type="RuleBase" id="RU362118"/>
    </source>
</evidence>
<dbReference type="EC" id="4.4.1.11" evidence="7"/>
<keyword evidence="3" id="KW-0808">Transferase</keyword>
<dbReference type="GO" id="GO:0005737">
    <property type="term" value="C:cytoplasm"/>
    <property type="evidence" value="ECO:0007669"/>
    <property type="project" value="TreeGrafter"/>
</dbReference>
<dbReference type="SUPFAM" id="SSF53383">
    <property type="entry name" value="PLP-dependent transferases"/>
    <property type="match status" value="1"/>
</dbReference>
<reference evidence="7 8" key="1">
    <citation type="submission" date="2015-11" db="EMBL/GenBank/DDBJ databases">
        <title>Description and complete genome sequence of a novel strain predominating in hypersaline microbial mats and representing a new family of the Bacteriodetes phylum.</title>
        <authorList>
            <person name="Spring S."/>
            <person name="Bunk B."/>
            <person name="Sproer C."/>
            <person name="Klenk H.-P."/>
        </authorList>
    </citation>
    <scope>NUCLEOTIDE SEQUENCE [LARGE SCALE GENOMIC DNA]</scope>
    <source>
        <strain evidence="7 8">L21-Spi-D4</strain>
    </source>
</reference>
<name>A0A0S2HZ02_9BACT</name>
<dbReference type="PIRSF" id="PIRSF001434">
    <property type="entry name" value="CGS"/>
    <property type="match status" value="1"/>
</dbReference>
<dbReference type="Pfam" id="PF01053">
    <property type="entry name" value="Cys_Met_Meta_PP"/>
    <property type="match status" value="1"/>
</dbReference>
<comment type="similarity">
    <text evidence="2 6">Belongs to the trans-sulfuration enzymes family.</text>
</comment>
<keyword evidence="7" id="KW-0456">Lyase</keyword>
<dbReference type="AlphaFoldDB" id="A0A0S2HZ02"/>